<feature type="transmembrane region" description="Helical" evidence="1">
    <location>
        <begin position="15"/>
        <end position="33"/>
    </location>
</feature>
<dbReference type="EMBL" id="UZAU01000070">
    <property type="status" value="NOT_ANNOTATED_CDS"/>
    <property type="molecule type" value="Genomic_DNA"/>
</dbReference>
<organism evidence="2 3">
    <name type="scientific">Cannabis sativa</name>
    <name type="common">Hemp</name>
    <name type="synonym">Marijuana</name>
    <dbReference type="NCBI Taxonomy" id="3483"/>
    <lineage>
        <taxon>Eukaryota</taxon>
        <taxon>Viridiplantae</taxon>
        <taxon>Streptophyta</taxon>
        <taxon>Embryophyta</taxon>
        <taxon>Tracheophyta</taxon>
        <taxon>Spermatophyta</taxon>
        <taxon>Magnoliopsida</taxon>
        <taxon>eudicotyledons</taxon>
        <taxon>Gunneridae</taxon>
        <taxon>Pentapetalae</taxon>
        <taxon>rosids</taxon>
        <taxon>fabids</taxon>
        <taxon>Rosales</taxon>
        <taxon>Cannabaceae</taxon>
        <taxon>Cannabis</taxon>
    </lineage>
</organism>
<evidence type="ECO:0000313" key="3">
    <source>
        <dbReference type="Proteomes" id="UP000596661"/>
    </source>
</evidence>
<reference evidence="2" key="2">
    <citation type="submission" date="2021-03" db="UniProtKB">
        <authorList>
            <consortium name="EnsemblPlants"/>
        </authorList>
    </citation>
    <scope>IDENTIFICATION</scope>
</reference>
<keyword evidence="1" id="KW-0472">Membrane</keyword>
<keyword evidence="1" id="KW-0812">Transmembrane</keyword>
<accession>A0A803NKT6</accession>
<dbReference type="Gramene" id="evm.model.01.2347">
    <property type="protein sequence ID" value="cds.evm.model.01.2347"/>
    <property type="gene ID" value="evm.TU.01.2347"/>
</dbReference>
<proteinExistence type="predicted"/>
<evidence type="ECO:0000313" key="2">
    <source>
        <dbReference type="EnsemblPlants" id="cds.evm.model.01.2347"/>
    </source>
</evidence>
<keyword evidence="1" id="KW-1133">Transmembrane helix</keyword>
<name>A0A803NKT6_CANSA</name>
<dbReference type="Proteomes" id="UP000596661">
    <property type="component" value="Chromosome 1"/>
</dbReference>
<dbReference type="AlphaFoldDB" id="A0A803NKT6"/>
<dbReference type="EnsemblPlants" id="evm.model.01.2347">
    <property type="protein sequence ID" value="cds.evm.model.01.2347"/>
    <property type="gene ID" value="evm.TU.01.2347"/>
</dbReference>
<protein>
    <submittedName>
        <fullName evidence="2">Uncharacterized protein</fullName>
    </submittedName>
</protein>
<sequence>MNTLFQGELFTVSESLSTGTVVAFTTALILNLLKLDIRSKARFTNAFSAAGAGVVGTDTDGSSDLQYLDAADYSLGLYLLNTYVYLLGQRLLNATDLYVGLSLNFFDTDTSLPHFALGNECIDVNSLADHHQLPYHSKTWWHHETGPTQITHLPPQLKVLQWFLRICCSRFRTEKANFAE</sequence>
<keyword evidence="3" id="KW-1185">Reference proteome</keyword>
<evidence type="ECO:0000256" key="1">
    <source>
        <dbReference type="SAM" id="Phobius"/>
    </source>
</evidence>
<reference evidence="2" key="1">
    <citation type="submission" date="2018-11" db="EMBL/GenBank/DDBJ databases">
        <authorList>
            <person name="Grassa J C."/>
        </authorList>
    </citation>
    <scope>NUCLEOTIDE SEQUENCE [LARGE SCALE GENOMIC DNA]</scope>
</reference>